<protein>
    <submittedName>
        <fullName evidence="1">Uncharacterized protein</fullName>
    </submittedName>
</protein>
<organism evidence="1 2">
    <name type="scientific">Vaccinium darrowii</name>
    <dbReference type="NCBI Taxonomy" id="229202"/>
    <lineage>
        <taxon>Eukaryota</taxon>
        <taxon>Viridiplantae</taxon>
        <taxon>Streptophyta</taxon>
        <taxon>Embryophyta</taxon>
        <taxon>Tracheophyta</taxon>
        <taxon>Spermatophyta</taxon>
        <taxon>Magnoliopsida</taxon>
        <taxon>eudicotyledons</taxon>
        <taxon>Gunneridae</taxon>
        <taxon>Pentapetalae</taxon>
        <taxon>asterids</taxon>
        <taxon>Ericales</taxon>
        <taxon>Ericaceae</taxon>
        <taxon>Vaccinioideae</taxon>
        <taxon>Vaccinieae</taxon>
        <taxon>Vaccinium</taxon>
    </lineage>
</organism>
<evidence type="ECO:0000313" key="1">
    <source>
        <dbReference type="EMBL" id="KAH7856187.1"/>
    </source>
</evidence>
<keyword evidence="2" id="KW-1185">Reference proteome</keyword>
<reference evidence="1 2" key="1">
    <citation type="journal article" date="2021" name="Hortic Res">
        <title>High-quality reference genome and annotation aids understanding of berry development for evergreen blueberry (Vaccinium darrowii).</title>
        <authorList>
            <person name="Yu J."/>
            <person name="Hulse-Kemp A.M."/>
            <person name="Babiker E."/>
            <person name="Staton M."/>
        </authorList>
    </citation>
    <scope>NUCLEOTIDE SEQUENCE [LARGE SCALE GENOMIC DNA]</scope>
    <source>
        <strain evidence="2">cv. NJ 8807/NJ 8810</strain>
        <tissue evidence="1">Young leaf</tissue>
    </source>
</reference>
<dbReference type="Proteomes" id="UP000828048">
    <property type="component" value="Chromosome 11"/>
</dbReference>
<accession>A0ACB7YRV9</accession>
<proteinExistence type="predicted"/>
<sequence>MKQAEDFLSLLKEWENLCKEFRLLDSDKIEDSNSEINSLDCDEEADDDGGSLVSLGEYEVEKLLSICYGDPNQTKKRGLYFDGEVDFICGGPPCQGMSGFNQFRNVTEPLKDPKKHQLIVIVDIVEFLKPKFVLMENVVDIFKLAGGVLGCCAIARLVSMDYQSRVGILVAGSFGVPQCRMLVFLWGARPNEGANYRTSRGVLVGPNNKAELDPPIERPTVSSGKPLLSLCIFGC</sequence>
<gene>
    <name evidence="1" type="ORF">Vadar_033694</name>
</gene>
<name>A0ACB7YRV9_9ERIC</name>
<comment type="caution">
    <text evidence="1">The sequence shown here is derived from an EMBL/GenBank/DDBJ whole genome shotgun (WGS) entry which is preliminary data.</text>
</comment>
<dbReference type="EMBL" id="CM037161">
    <property type="protein sequence ID" value="KAH7856187.1"/>
    <property type="molecule type" value="Genomic_DNA"/>
</dbReference>
<evidence type="ECO:0000313" key="2">
    <source>
        <dbReference type="Proteomes" id="UP000828048"/>
    </source>
</evidence>